<feature type="compositionally biased region" description="Low complexity" evidence="1">
    <location>
        <begin position="48"/>
        <end position="60"/>
    </location>
</feature>
<evidence type="ECO:0000256" key="2">
    <source>
        <dbReference type="SAM" id="Phobius"/>
    </source>
</evidence>
<gene>
    <name evidence="3" type="ORF">B7C62_17925</name>
</gene>
<keyword evidence="4" id="KW-1185">Reference proteome</keyword>
<feature type="compositionally biased region" description="Low complexity" evidence="1">
    <location>
        <begin position="193"/>
        <end position="209"/>
    </location>
</feature>
<evidence type="ECO:0000313" key="3">
    <source>
        <dbReference type="EMBL" id="ARF73929.1"/>
    </source>
</evidence>
<proteinExistence type="predicted"/>
<protein>
    <recommendedName>
        <fullName evidence="5">Secreted protein</fullName>
    </recommendedName>
</protein>
<feature type="compositionally biased region" description="Low complexity" evidence="1">
    <location>
        <begin position="92"/>
        <end position="102"/>
    </location>
</feature>
<keyword evidence="2" id="KW-0812">Transmembrane</keyword>
<accession>A0ABC8BUG6</accession>
<keyword evidence="2" id="KW-1133">Transmembrane helix</keyword>
<feature type="compositionally biased region" description="Pro residues" evidence="1">
    <location>
        <begin position="231"/>
        <end position="240"/>
    </location>
</feature>
<feature type="region of interest" description="Disordered" evidence="1">
    <location>
        <begin position="1"/>
        <end position="21"/>
    </location>
</feature>
<reference evidence="3 4" key="1">
    <citation type="submission" date="2017-04" db="EMBL/GenBank/DDBJ databases">
        <title>The complete genome sequence of Streptomyces albolongus YIM 101047, the producer of novel bafilomycins and novel odoriferous sesquiterpenoids.</title>
        <authorList>
            <person name="Yin M."/>
            <person name="Jiang Y."/>
        </authorList>
    </citation>
    <scope>NUCLEOTIDE SEQUENCE [LARGE SCALE GENOMIC DNA]</scope>
    <source>
        <strain evidence="3 4">YIM 101047</strain>
    </source>
</reference>
<dbReference type="AlphaFoldDB" id="A0ABC8BUG6"/>
<sequence>MRQSPRAPWSRQARGPNDRRGTVIAASAVALCLGGGLLVGCGGGQDGEGYAAVGAAGSGAERPSDGGGGSPGKVVLVPLDGEPAGGRGGSRAPGASSSPSGGAADGSGGSGGPEGGSEAGEGLTGGSAASAAPPDGPGSGPGSGSGSGSGASGGGGSRTDTEAPGGSGPGAAAPGSGAGTGTGAGAGPGGQAGKPSAPSKPSQPSTPGSGSPPPPATGSPKPGGGGGGTDRPPPGPPPAPAALKLSAPQRAPTDKRWCEKVTVEFRNTGGSPARSGSVTFGTHIIGALGVDWATITSSRPLPTPIAGGTARSETYTVCVDAWRVPLGMRIETQDVSAVWE</sequence>
<feature type="compositionally biased region" description="Gly residues" evidence="1">
    <location>
        <begin position="176"/>
        <end position="192"/>
    </location>
</feature>
<keyword evidence="2" id="KW-0472">Membrane</keyword>
<evidence type="ECO:0000256" key="1">
    <source>
        <dbReference type="SAM" id="MobiDB-lite"/>
    </source>
</evidence>
<dbReference type="EMBL" id="CP020563">
    <property type="protein sequence ID" value="ARF73929.1"/>
    <property type="molecule type" value="Genomic_DNA"/>
</dbReference>
<organism evidence="3 4">
    <name type="scientific">Kitasatospora albolonga</name>
    <dbReference type="NCBI Taxonomy" id="68173"/>
    <lineage>
        <taxon>Bacteria</taxon>
        <taxon>Bacillati</taxon>
        <taxon>Actinomycetota</taxon>
        <taxon>Actinomycetes</taxon>
        <taxon>Kitasatosporales</taxon>
        <taxon>Streptomycetaceae</taxon>
        <taxon>Kitasatospora</taxon>
    </lineage>
</organism>
<feature type="region of interest" description="Disordered" evidence="1">
    <location>
        <begin position="48"/>
        <end position="254"/>
    </location>
</feature>
<evidence type="ECO:0008006" key="5">
    <source>
        <dbReference type="Google" id="ProtNLM"/>
    </source>
</evidence>
<evidence type="ECO:0000313" key="4">
    <source>
        <dbReference type="Proteomes" id="UP000192251"/>
    </source>
</evidence>
<name>A0ABC8BUG6_9ACTN</name>
<dbReference type="KEGG" id="kab:B7C62_17925"/>
<feature type="transmembrane region" description="Helical" evidence="2">
    <location>
        <begin position="21"/>
        <end position="40"/>
    </location>
</feature>
<feature type="compositionally biased region" description="Gly residues" evidence="1">
    <location>
        <begin position="137"/>
        <end position="157"/>
    </location>
</feature>
<feature type="compositionally biased region" description="Gly residues" evidence="1">
    <location>
        <begin position="103"/>
        <end position="125"/>
    </location>
</feature>
<dbReference type="Proteomes" id="UP000192251">
    <property type="component" value="Chromosome"/>
</dbReference>